<comment type="caution">
    <text evidence="1">The sequence shown here is derived from an EMBL/GenBank/DDBJ whole genome shotgun (WGS) entry which is preliminary data.</text>
</comment>
<name>A0A917EAF4_9HYPH</name>
<gene>
    <name evidence="1" type="ORF">GCM10011390_41740</name>
</gene>
<dbReference type="Proteomes" id="UP000644699">
    <property type="component" value="Unassembled WGS sequence"/>
</dbReference>
<protein>
    <submittedName>
        <fullName evidence="1">Uncharacterized protein</fullName>
    </submittedName>
</protein>
<proteinExistence type="predicted"/>
<dbReference type="RefSeq" id="WP_188911948.1">
    <property type="nucleotide sequence ID" value="NZ_BMIQ01000008.1"/>
</dbReference>
<sequence length="146" mass="15274">MRIRIKAPYEGAQSSGVYGQDGEIPIGTEIDVKDEPTGWAGRYEVISGGDSDEGKTPVLNPELGEVEVGATNESGRTGEPVGDVPVGPGGVGGPAVYAVKEKGSGWLVITKDGEEATKSFRKSELDGFDAMSDEDKADFVKANPKD</sequence>
<keyword evidence="2" id="KW-1185">Reference proteome</keyword>
<organism evidence="1 2">
    <name type="scientific">Aureimonas endophytica</name>
    <dbReference type="NCBI Taxonomy" id="2027858"/>
    <lineage>
        <taxon>Bacteria</taxon>
        <taxon>Pseudomonadati</taxon>
        <taxon>Pseudomonadota</taxon>
        <taxon>Alphaproteobacteria</taxon>
        <taxon>Hyphomicrobiales</taxon>
        <taxon>Aurantimonadaceae</taxon>
        <taxon>Aureimonas</taxon>
    </lineage>
</organism>
<accession>A0A917EAF4</accession>
<evidence type="ECO:0000313" key="2">
    <source>
        <dbReference type="Proteomes" id="UP000644699"/>
    </source>
</evidence>
<dbReference type="EMBL" id="BMIQ01000008">
    <property type="protein sequence ID" value="GGE18218.1"/>
    <property type="molecule type" value="Genomic_DNA"/>
</dbReference>
<reference evidence="1" key="1">
    <citation type="journal article" date="2014" name="Int. J. Syst. Evol. Microbiol.">
        <title>Complete genome sequence of Corynebacterium casei LMG S-19264T (=DSM 44701T), isolated from a smear-ripened cheese.</title>
        <authorList>
            <consortium name="US DOE Joint Genome Institute (JGI-PGF)"/>
            <person name="Walter F."/>
            <person name="Albersmeier A."/>
            <person name="Kalinowski J."/>
            <person name="Ruckert C."/>
        </authorList>
    </citation>
    <scope>NUCLEOTIDE SEQUENCE</scope>
    <source>
        <strain evidence="1">CGMCC 1.15367</strain>
    </source>
</reference>
<evidence type="ECO:0000313" key="1">
    <source>
        <dbReference type="EMBL" id="GGE18218.1"/>
    </source>
</evidence>
<reference evidence="1" key="2">
    <citation type="submission" date="2020-09" db="EMBL/GenBank/DDBJ databases">
        <authorList>
            <person name="Sun Q."/>
            <person name="Zhou Y."/>
        </authorList>
    </citation>
    <scope>NUCLEOTIDE SEQUENCE</scope>
    <source>
        <strain evidence="1">CGMCC 1.15367</strain>
    </source>
</reference>
<dbReference type="AlphaFoldDB" id="A0A917EAF4"/>